<dbReference type="PANTHER" id="PTHR41294:SF1">
    <property type="entry name" value="CADMIUM-INDUCED PROTEIN CADI"/>
    <property type="match status" value="1"/>
</dbReference>
<dbReference type="InterPro" id="IPR004360">
    <property type="entry name" value="Glyas_Fos-R_dOase_dom"/>
</dbReference>
<reference evidence="2" key="1">
    <citation type="submission" date="2022-04" db="EMBL/GenBank/DDBJ databases">
        <title>Halobacillus sp. isolated from saltern.</title>
        <authorList>
            <person name="Won M."/>
            <person name="Lee C.-M."/>
            <person name="Woen H.-Y."/>
            <person name="Kwon S.-W."/>
        </authorList>
    </citation>
    <scope>NUCLEOTIDE SEQUENCE</scope>
    <source>
        <strain evidence="2">SSHM10-5</strain>
    </source>
</reference>
<dbReference type="Proteomes" id="UP000830326">
    <property type="component" value="Chromosome"/>
</dbReference>
<organism evidence="2 3">
    <name type="scientific">Halobacillus amylolyticus</name>
    <dbReference type="NCBI Taxonomy" id="2932259"/>
    <lineage>
        <taxon>Bacteria</taxon>
        <taxon>Bacillati</taxon>
        <taxon>Bacillota</taxon>
        <taxon>Bacilli</taxon>
        <taxon>Bacillales</taxon>
        <taxon>Bacillaceae</taxon>
        <taxon>Halobacillus</taxon>
    </lineage>
</organism>
<dbReference type="PROSITE" id="PS51819">
    <property type="entry name" value="VOC"/>
    <property type="match status" value="1"/>
</dbReference>
<proteinExistence type="predicted"/>
<dbReference type="RefSeq" id="WP_245034583.1">
    <property type="nucleotide sequence ID" value="NZ_CP095075.1"/>
</dbReference>
<name>A0ABY4HFL4_9BACI</name>
<dbReference type="NCBIfam" id="NF041414">
    <property type="entry name" value="ArsI_CadI_VOC"/>
    <property type="match status" value="1"/>
</dbReference>
<dbReference type="EMBL" id="CP095075">
    <property type="protein sequence ID" value="UOR13168.1"/>
    <property type="molecule type" value="Genomic_DNA"/>
</dbReference>
<feature type="domain" description="VOC" evidence="1">
    <location>
        <begin position="1"/>
        <end position="117"/>
    </location>
</feature>
<sequence length="131" mass="15434">MNVHVGLNVVDLEKSIEFYTKVFGENPVKTKEDYAKYLPNGLQLNFTLNVRPEVSGNQVGHFGIQVEKQEDITHHKQRLERFGFFTRDEMNTNCCYALQDKFWITDPDGNEWEFFYTKKDAEKDNIEQKCC</sequence>
<dbReference type="PANTHER" id="PTHR41294">
    <property type="entry name" value="CADMIUM-INDUCED PROTEIN CADI"/>
    <property type="match status" value="1"/>
</dbReference>
<protein>
    <submittedName>
        <fullName evidence="2">VOC family protein</fullName>
    </submittedName>
</protein>
<evidence type="ECO:0000259" key="1">
    <source>
        <dbReference type="PROSITE" id="PS51819"/>
    </source>
</evidence>
<keyword evidence="3" id="KW-1185">Reference proteome</keyword>
<dbReference type="InterPro" id="IPR037523">
    <property type="entry name" value="VOC_core"/>
</dbReference>
<gene>
    <name evidence="2" type="ORF">MUO15_06685</name>
</gene>
<accession>A0ABY4HFL4</accession>
<dbReference type="InterPro" id="IPR049789">
    <property type="entry name" value="ArsI/CadI-like"/>
</dbReference>
<dbReference type="Gene3D" id="3.10.180.10">
    <property type="entry name" value="2,3-Dihydroxybiphenyl 1,2-Dioxygenase, domain 1"/>
    <property type="match status" value="1"/>
</dbReference>
<dbReference type="InterPro" id="IPR052393">
    <property type="entry name" value="Cadmium-induced_rsp"/>
</dbReference>
<evidence type="ECO:0000313" key="3">
    <source>
        <dbReference type="Proteomes" id="UP000830326"/>
    </source>
</evidence>
<dbReference type="InterPro" id="IPR029068">
    <property type="entry name" value="Glyas_Bleomycin-R_OHBP_Dase"/>
</dbReference>
<evidence type="ECO:0000313" key="2">
    <source>
        <dbReference type="EMBL" id="UOR13168.1"/>
    </source>
</evidence>
<dbReference type="SUPFAM" id="SSF54593">
    <property type="entry name" value="Glyoxalase/Bleomycin resistance protein/Dihydroxybiphenyl dioxygenase"/>
    <property type="match status" value="1"/>
</dbReference>
<dbReference type="Pfam" id="PF00903">
    <property type="entry name" value="Glyoxalase"/>
    <property type="match status" value="1"/>
</dbReference>